<sequence>MLRQDLFMDEEWLDEVGPELDRYDSVEEHHGKRKIMAFVLTFETSRKYLSLHGLWTEMCEIKFQTASVFG</sequence>
<evidence type="ECO:0000313" key="2">
    <source>
        <dbReference type="Proteomes" id="UP000050525"/>
    </source>
</evidence>
<dbReference type="AlphaFoldDB" id="A0A151NMG5"/>
<evidence type="ECO:0000313" key="1">
    <source>
        <dbReference type="EMBL" id="KYO38001.1"/>
    </source>
</evidence>
<dbReference type="Proteomes" id="UP000050525">
    <property type="component" value="Unassembled WGS sequence"/>
</dbReference>
<proteinExistence type="predicted"/>
<reference evidence="1 2" key="1">
    <citation type="journal article" date="2012" name="Genome Biol.">
        <title>Sequencing three crocodilian genomes to illuminate the evolution of archosaurs and amniotes.</title>
        <authorList>
            <person name="St John J.A."/>
            <person name="Braun E.L."/>
            <person name="Isberg S.R."/>
            <person name="Miles L.G."/>
            <person name="Chong A.Y."/>
            <person name="Gongora J."/>
            <person name="Dalzell P."/>
            <person name="Moran C."/>
            <person name="Bed'hom B."/>
            <person name="Abzhanov A."/>
            <person name="Burgess S.C."/>
            <person name="Cooksey A.M."/>
            <person name="Castoe T.A."/>
            <person name="Crawford N.G."/>
            <person name="Densmore L.D."/>
            <person name="Drew J.C."/>
            <person name="Edwards S.V."/>
            <person name="Faircloth B.C."/>
            <person name="Fujita M.K."/>
            <person name="Greenwold M.J."/>
            <person name="Hoffmann F.G."/>
            <person name="Howard J.M."/>
            <person name="Iguchi T."/>
            <person name="Janes D.E."/>
            <person name="Khan S.Y."/>
            <person name="Kohno S."/>
            <person name="de Koning A.J."/>
            <person name="Lance S.L."/>
            <person name="McCarthy F.M."/>
            <person name="McCormack J.E."/>
            <person name="Merchant M.E."/>
            <person name="Peterson D.G."/>
            <person name="Pollock D.D."/>
            <person name="Pourmand N."/>
            <person name="Raney B.J."/>
            <person name="Roessler K.A."/>
            <person name="Sanford J.R."/>
            <person name="Sawyer R.H."/>
            <person name="Schmidt C.J."/>
            <person name="Triplett E.W."/>
            <person name="Tuberville T.D."/>
            <person name="Venegas-Anaya M."/>
            <person name="Howard J.T."/>
            <person name="Jarvis E.D."/>
            <person name="Guillette L.J.Jr."/>
            <person name="Glenn T.C."/>
            <person name="Green R.E."/>
            <person name="Ray D.A."/>
        </authorList>
    </citation>
    <scope>NUCLEOTIDE SEQUENCE [LARGE SCALE GENOMIC DNA]</scope>
    <source>
        <strain evidence="1">KSC_2009_1</strain>
    </source>
</reference>
<dbReference type="EMBL" id="AKHW03002540">
    <property type="protein sequence ID" value="KYO38001.1"/>
    <property type="molecule type" value="Genomic_DNA"/>
</dbReference>
<organism evidence="1 2">
    <name type="scientific">Alligator mississippiensis</name>
    <name type="common">American alligator</name>
    <dbReference type="NCBI Taxonomy" id="8496"/>
    <lineage>
        <taxon>Eukaryota</taxon>
        <taxon>Metazoa</taxon>
        <taxon>Chordata</taxon>
        <taxon>Craniata</taxon>
        <taxon>Vertebrata</taxon>
        <taxon>Euteleostomi</taxon>
        <taxon>Archelosauria</taxon>
        <taxon>Archosauria</taxon>
        <taxon>Crocodylia</taxon>
        <taxon>Alligatoridae</taxon>
        <taxon>Alligatorinae</taxon>
        <taxon>Alligator</taxon>
    </lineage>
</organism>
<accession>A0A151NMG5</accession>
<gene>
    <name evidence="1" type="ORF">Y1Q_0019481</name>
</gene>
<keyword evidence="2" id="KW-1185">Reference proteome</keyword>
<protein>
    <submittedName>
        <fullName evidence="1">Uncharacterized protein</fullName>
    </submittedName>
</protein>
<name>A0A151NMG5_ALLMI</name>
<comment type="caution">
    <text evidence="1">The sequence shown here is derived from an EMBL/GenBank/DDBJ whole genome shotgun (WGS) entry which is preliminary data.</text>
</comment>